<comment type="caution">
    <text evidence="3">The sequence shown here is derived from an EMBL/GenBank/DDBJ whole genome shotgun (WGS) entry which is preliminary data.</text>
</comment>
<evidence type="ECO:0000313" key="3">
    <source>
        <dbReference type="EMBL" id="GAH81395.1"/>
    </source>
</evidence>
<reference evidence="3" key="1">
    <citation type="journal article" date="2014" name="Front. Microbiol.">
        <title>High frequency of phylogenetically diverse reductive dehalogenase-homologous genes in deep subseafloor sedimentary metagenomes.</title>
        <authorList>
            <person name="Kawai M."/>
            <person name="Futagami T."/>
            <person name="Toyoda A."/>
            <person name="Takaki Y."/>
            <person name="Nishi S."/>
            <person name="Hori S."/>
            <person name="Arai W."/>
            <person name="Tsubouchi T."/>
            <person name="Morono Y."/>
            <person name="Uchiyama I."/>
            <person name="Ito T."/>
            <person name="Fujiyama A."/>
            <person name="Inagaki F."/>
            <person name="Takami H."/>
        </authorList>
    </citation>
    <scope>NUCLEOTIDE SEQUENCE</scope>
    <source>
        <strain evidence="3">Expedition CK06-06</strain>
    </source>
</reference>
<feature type="domain" description="Elongation factor SelB fourth winged-helix" evidence="2">
    <location>
        <begin position="179"/>
        <end position="216"/>
    </location>
</feature>
<dbReference type="Gene3D" id="1.10.10.2770">
    <property type="match status" value="1"/>
</dbReference>
<dbReference type="Gene3D" id="1.10.10.10">
    <property type="entry name" value="Winged helix-like DNA-binding domain superfamily/Winged helix DNA-binding domain"/>
    <property type="match status" value="1"/>
</dbReference>
<dbReference type="InterPro" id="IPR015190">
    <property type="entry name" value="Elong_fac_SelB-wing-hlx_typ-2"/>
</dbReference>
<feature type="non-terminal residue" evidence="3">
    <location>
        <position position="217"/>
    </location>
</feature>
<evidence type="ECO:0000259" key="1">
    <source>
        <dbReference type="Pfam" id="PF09106"/>
    </source>
</evidence>
<dbReference type="GO" id="GO:0001514">
    <property type="term" value="P:selenocysteine incorporation"/>
    <property type="evidence" value="ECO:0007669"/>
    <property type="project" value="InterPro"/>
</dbReference>
<dbReference type="SUPFAM" id="SSF46785">
    <property type="entry name" value="Winged helix' DNA-binding domain"/>
    <property type="match status" value="2"/>
</dbReference>
<dbReference type="Pfam" id="PF09107">
    <property type="entry name" value="WHD_3rd_SelB"/>
    <property type="match status" value="1"/>
</dbReference>
<sequence length="217" mass="24620">MLSKNARLHHREIAETATLLADDGKLVRLGDLYGDPAHIDEIERQTIDSLQKEHQERPHLPGIKVAEFVSRYRLDASLAEKLLSHFESRGTISRQGAFLKLSEFAPQLTEEQKEIADRLLKSIASSPLANPTREELLKMYPGSFEVLKFLIAHGEVVEFRGGILLTTKDFEEVKKTVLEHLREKGKATAGELRKLLNTSRKYMIPILEKLDELKITA</sequence>
<evidence type="ECO:0008006" key="4">
    <source>
        <dbReference type="Google" id="ProtNLM"/>
    </source>
</evidence>
<accession>X1JIS3</accession>
<dbReference type="Pfam" id="PF09106">
    <property type="entry name" value="WHD_2nd_SelB"/>
    <property type="match status" value="1"/>
</dbReference>
<dbReference type="EMBL" id="BARU01038145">
    <property type="protein sequence ID" value="GAH81395.1"/>
    <property type="molecule type" value="Genomic_DNA"/>
</dbReference>
<dbReference type="GO" id="GO:0005737">
    <property type="term" value="C:cytoplasm"/>
    <property type="evidence" value="ECO:0007669"/>
    <property type="project" value="InterPro"/>
</dbReference>
<name>X1JIS3_9ZZZZ</name>
<gene>
    <name evidence="3" type="ORF">S03H2_59326</name>
</gene>
<dbReference type="InterPro" id="IPR036390">
    <property type="entry name" value="WH_DNA-bd_sf"/>
</dbReference>
<dbReference type="InterPro" id="IPR036388">
    <property type="entry name" value="WH-like_DNA-bd_sf"/>
</dbReference>
<evidence type="ECO:0000259" key="2">
    <source>
        <dbReference type="Pfam" id="PF09107"/>
    </source>
</evidence>
<feature type="domain" description="Translation elongation factor SelB winged helix type 2" evidence="1">
    <location>
        <begin position="48"/>
        <end position="101"/>
    </location>
</feature>
<organism evidence="3">
    <name type="scientific">marine sediment metagenome</name>
    <dbReference type="NCBI Taxonomy" id="412755"/>
    <lineage>
        <taxon>unclassified sequences</taxon>
        <taxon>metagenomes</taxon>
        <taxon>ecological metagenomes</taxon>
    </lineage>
</organism>
<dbReference type="AlphaFoldDB" id="X1JIS3"/>
<protein>
    <recommendedName>
        <fullName evidence="4">Translation elongation factor SelB winged helix type 3 domain-containing protein</fullName>
    </recommendedName>
</protein>
<dbReference type="GO" id="GO:0005525">
    <property type="term" value="F:GTP binding"/>
    <property type="evidence" value="ECO:0007669"/>
    <property type="project" value="InterPro"/>
</dbReference>
<dbReference type="GO" id="GO:0003723">
    <property type="term" value="F:RNA binding"/>
    <property type="evidence" value="ECO:0007669"/>
    <property type="project" value="InterPro"/>
</dbReference>
<proteinExistence type="predicted"/>
<dbReference type="InterPro" id="IPR015191">
    <property type="entry name" value="SelB_WHD4"/>
</dbReference>
<dbReference type="GO" id="GO:0003746">
    <property type="term" value="F:translation elongation factor activity"/>
    <property type="evidence" value="ECO:0007669"/>
    <property type="project" value="InterPro"/>
</dbReference>